<protein>
    <submittedName>
        <fullName evidence="4">Thioesterase</fullName>
    </submittedName>
</protein>
<dbReference type="InterPro" id="IPR001031">
    <property type="entry name" value="Thioesterase"/>
</dbReference>
<dbReference type="Pfam" id="PF00975">
    <property type="entry name" value="Thioesterase"/>
    <property type="match status" value="1"/>
</dbReference>
<dbReference type="OrthoDB" id="8480037at2"/>
<dbReference type="PANTHER" id="PTHR11487:SF0">
    <property type="entry name" value="S-ACYL FATTY ACID SYNTHASE THIOESTERASE, MEDIUM CHAIN"/>
    <property type="match status" value="1"/>
</dbReference>
<dbReference type="SUPFAM" id="SSF53474">
    <property type="entry name" value="alpha/beta-Hydrolases"/>
    <property type="match status" value="1"/>
</dbReference>
<dbReference type="GO" id="GO:0016787">
    <property type="term" value="F:hydrolase activity"/>
    <property type="evidence" value="ECO:0007669"/>
    <property type="project" value="UniProtKB-KW"/>
</dbReference>
<dbReference type="InterPro" id="IPR020802">
    <property type="entry name" value="TesA-like"/>
</dbReference>
<comment type="caution">
    <text evidence="4">The sequence shown here is derived from an EMBL/GenBank/DDBJ whole genome shotgun (WGS) entry which is preliminary data.</text>
</comment>
<dbReference type="Proteomes" id="UP000242427">
    <property type="component" value="Unassembled WGS sequence"/>
</dbReference>
<keyword evidence="2" id="KW-0378">Hydrolase</keyword>
<dbReference type="RefSeq" id="WP_106674006.1">
    <property type="nucleotide sequence ID" value="NZ_PXWG01000002.1"/>
</dbReference>
<organism evidence="4 5">
    <name type="scientific">Streptosporangium nondiastaticum</name>
    <dbReference type="NCBI Taxonomy" id="35764"/>
    <lineage>
        <taxon>Bacteria</taxon>
        <taxon>Bacillati</taxon>
        <taxon>Actinomycetota</taxon>
        <taxon>Actinomycetes</taxon>
        <taxon>Streptosporangiales</taxon>
        <taxon>Streptosporangiaceae</taxon>
        <taxon>Streptosporangium</taxon>
    </lineage>
</organism>
<evidence type="ECO:0000259" key="3">
    <source>
        <dbReference type="SMART" id="SM00824"/>
    </source>
</evidence>
<dbReference type="InterPro" id="IPR029058">
    <property type="entry name" value="AB_hydrolase_fold"/>
</dbReference>
<proteinExistence type="inferred from homology"/>
<dbReference type="GO" id="GO:0008610">
    <property type="term" value="P:lipid biosynthetic process"/>
    <property type="evidence" value="ECO:0007669"/>
    <property type="project" value="TreeGrafter"/>
</dbReference>
<evidence type="ECO:0000313" key="5">
    <source>
        <dbReference type="Proteomes" id="UP000242427"/>
    </source>
</evidence>
<evidence type="ECO:0000256" key="2">
    <source>
        <dbReference type="ARBA" id="ARBA00022801"/>
    </source>
</evidence>
<dbReference type="SMART" id="SM00824">
    <property type="entry name" value="PKS_TE"/>
    <property type="match status" value="1"/>
</dbReference>
<reference evidence="4 5" key="1">
    <citation type="submission" date="2018-03" db="EMBL/GenBank/DDBJ databases">
        <title>Chitinolytic properties of Streptosporangium nondiastaticum TBG75A20.</title>
        <authorList>
            <person name="Gayathri V."/>
            <person name="Shiburaj S."/>
        </authorList>
    </citation>
    <scope>NUCLEOTIDE SEQUENCE [LARGE SCALE GENOMIC DNA]</scope>
    <source>
        <strain evidence="4 5">TBG75A20</strain>
    </source>
</reference>
<gene>
    <name evidence="4" type="ORF">B7P34_01995</name>
</gene>
<accession>A0A9X7PJL3</accession>
<feature type="domain" description="Thioesterase TesA-like" evidence="3">
    <location>
        <begin position="23"/>
        <end position="237"/>
    </location>
</feature>
<dbReference type="EMBL" id="PXWG01000002">
    <property type="protein sequence ID" value="PSJ30355.1"/>
    <property type="molecule type" value="Genomic_DNA"/>
</dbReference>
<evidence type="ECO:0000313" key="4">
    <source>
        <dbReference type="EMBL" id="PSJ30355.1"/>
    </source>
</evidence>
<dbReference type="InterPro" id="IPR012223">
    <property type="entry name" value="TEII"/>
</dbReference>
<dbReference type="Gene3D" id="3.40.50.1820">
    <property type="entry name" value="alpha/beta hydrolase"/>
    <property type="match status" value="1"/>
</dbReference>
<comment type="similarity">
    <text evidence="1">Belongs to the thioesterase family.</text>
</comment>
<sequence>MNTDTALWLHRTAPVTDPVARLICFPHAGGSASFFRDWGQRIPGVEVYAVRYPGRAERLGEPLATDLRELARAVADAAAPLADLPLALFGHSMGAPIALETAAALEARGIDPVHLFASGSCDAAYPSPEEWADPGEEDDPAVIERLLTLGGTDPELAADPEFQELVLPYVRADANMFHAYTTRPGTVVRCPVTTIAGDADADTDRRPWSELTTGGVREQSTRGDHFYLVANPPHSLIRETLAAVPARPAA</sequence>
<dbReference type="AlphaFoldDB" id="A0A9X7PJL3"/>
<evidence type="ECO:0000256" key="1">
    <source>
        <dbReference type="ARBA" id="ARBA00007169"/>
    </source>
</evidence>
<dbReference type="PANTHER" id="PTHR11487">
    <property type="entry name" value="THIOESTERASE"/>
    <property type="match status" value="1"/>
</dbReference>
<name>A0A9X7PJL3_9ACTN</name>
<keyword evidence="5" id="KW-1185">Reference proteome</keyword>